<accession>A0AAN6TKW9</accession>
<dbReference type="AlphaFoldDB" id="A0AAN6TKW9"/>
<dbReference type="RefSeq" id="XP_064673521.1">
    <property type="nucleotide sequence ID" value="XM_064809561.1"/>
</dbReference>
<name>A0AAN6TKW9_9PEZI</name>
<protein>
    <submittedName>
        <fullName evidence="1">Uncharacterized protein</fullName>
    </submittedName>
</protein>
<evidence type="ECO:0000313" key="1">
    <source>
        <dbReference type="EMBL" id="KAK4115951.1"/>
    </source>
</evidence>
<gene>
    <name evidence="1" type="ORF">N656DRAFT_409702</name>
</gene>
<dbReference type="GeneID" id="89933685"/>
<evidence type="ECO:0000313" key="2">
    <source>
        <dbReference type="Proteomes" id="UP001302812"/>
    </source>
</evidence>
<dbReference type="Proteomes" id="UP001302812">
    <property type="component" value="Unassembled WGS sequence"/>
</dbReference>
<reference evidence="1" key="2">
    <citation type="submission" date="2023-05" db="EMBL/GenBank/DDBJ databases">
        <authorList>
            <consortium name="Lawrence Berkeley National Laboratory"/>
            <person name="Steindorff A."/>
            <person name="Hensen N."/>
            <person name="Bonometti L."/>
            <person name="Westerberg I."/>
            <person name="Brannstrom I.O."/>
            <person name="Guillou S."/>
            <person name="Cros-Aarteil S."/>
            <person name="Calhoun S."/>
            <person name="Haridas S."/>
            <person name="Kuo A."/>
            <person name="Mondo S."/>
            <person name="Pangilinan J."/>
            <person name="Riley R."/>
            <person name="Labutti K."/>
            <person name="Andreopoulos B."/>
            <person name="Lipzen A."/>
            <person name="Chen C."/>
            <person name="Yanf M."/>
            <person name="Daum C."/>
            <person name="Ng V."/>
            <person name="Clum A."/>
            <person name="Ohm R."/>
            <person name="Martin F."/>
            <person name="Silar P."/>
            <person name="Natvig D."/>
            <person name="Lalanne C."/>
            <person name="Gautier V."/>
            <person name="Ament-Velasquez S.L."/>
            <person name="Kruys A."/>
            <person name="Hutchinson M.I."/>
            <person name="Powell A.J."/>
            <person name="Barry K."/>
            <person name="Miller A.N."/>
            <person name="Grigoriev I.V."/>
            <person name="Debuchy R."/>
            <person name="Gladieux P."/>
            <person name="Thoren M.H."/>
            <person name="Johannesson H."/>
        </authorList>
    </citation>
    <scope>NUCLEOTIDE SEQUENCE</scope>
    <source>
        <strain evidence="1">CBS 508.74</strain>
    </source>
</reference>
<proteinExistence type="predicted"/>
<dbReference type="EMBL" id="MU853334">
    <property type="protein sequence ID" value="KAK4115951.1"/>
    <property type="molecule type" value="Genomic_DNA"/>
</dbReference>
<reference evidence="1" key="1">
    <citation type="journal article" date="2023" name="Mol. Phylogenet. Evol.">
        <title>Genome-scale phylogeny and comparative genomics of the fungal order Sordariales.</title>
        <authorList>
            <person name="Hensen N."/>
            <person name="Bonometti L."/>
            <person name="Westerberg I."/>
            <person name="Brannstrom I.O."/>
            <person name="Guillou S."/>
            <person name="Cros-Aarteil S."/>
            <person name="Calhoun S."/>
            <person name="Haridas S."/>
            <person name="Kuo A."/>
            <person name="Mondo S."/>
            <person name="Pangilinan J."/>
            <person name="Riley R."/>
            <person name="LaButti K."/>
            <person name="Andreopoulos B."/>
            <person name="Lipzen A."/>
            <person name="Chen C."/>
            <person name="Yan M."/>
            <person name="Daum C."/>
            <person name="Ng V."/>
            <person name="Clum A."/>
            <person name="Steindorff A."/>
            <person name="Ohm R.A."/>
            <person name="Martin F."/>
            <person name="Silar P."/>
            <person name="Natvig D.O."/>
            <person name="Lalanne C."/>
            <person name="Gautier V."/>
            <person name="Ament-Velasquez S.L."/>
            <person name="Kruys A."/>
            <person name="Hutchinson M.I."/>
            <person name="Powell A.J."/>
            <person name="Barry K."/>
            <person name="Miller A.N."/>
            <person name="Grigoriev I.V."/>
            <person name="Debuchy R."/>
            <person name="Gladieux P."/>
            <person name="Hiltunen Thoren M."/>
            <person name="Johannesson H."/>
        </authorList>
    </citation>
    <scope>NUCLEOTIDE SEQUENCE</scope>
    <source>
        <strain evidence="1">CBS 508.74</strain>
    </source>
</reference>
<keyword evidence="2" id="KW-1185">Reference proteome</keyword>
<organism evidence="1 2">
    <name type="scientific">Canariomyces notabilis</name>
    <dbReference type="NCBI Taxonomy" id="2074819"/>
    <lineage>
        <taxon>Eukaryota</taxon>
        <taxon>Fungi</taxon>
        <taxon>Dikarya</taxon>
        <taxon>Ascomycota</taxon>
        <taxon>Pezizomycotina</taxon>
        <taxon>Sordariomycetes</taxon>
        <taxon>Sordariomycetidae</taxon>
        <taxon>Sordariales</taxon>
        <taxon>Chaetomiaceae</taxon>
        <taxon>Canariomyces</taxon>
    </lineage>
</organism>
<comment type="caution">
    <text evidence="1">The sequence shown here is derived from an EMBL/GenBank/DDBJ whole genome shotgun (WGS) entry which is preliminary data.</text>
</comment>
<sequence length="217" mass="23462">MGSSIRCGGISLTFPTLPRLCAASIFFETGWFVNDKLNSLLPLLCPLDPQFCVFVPRSFQFAHCGIALVSIPPVSSSLQALALITSSLQIPSSTVALLSCHVPILRILSQDILIYTANRGPSSRVCSPLPLLPTNPTVSRNPKLSVSFKWTPWACVATSRNSTLPCRIWSASGAKRPSSARCKSSVLNPITCYFPLEASTSLTPNSHTSRNRTISKK</sequence>